<feature type="region of interest" description="Disordered" evidence="1">
    <location>
        <begin position="27"/>
        <end position="51"/>
    </location>
</feature>
<dbReference type="EMBL" id="JH001129">
    <property type="protein sequence ID" value="EGW05910.1"/>
    <property type="molecule type" value="Genomic_DNA"/>
</dbReference>
<protein>
    <submittedName>
        <fullName evidence="2">Uncharacterized protein</fullName>
    </submittedName>
</protein>
<organism evidence="2 3">
    <name type="scientific">Cricetulus griseus</name>
    <name type="common">Chinese hamster</name>
    <name type="synonym">Cricetulus barabensis griseus</name>
    <dbReference type="NCBI Taxonomy" id="10029"/>
    <lineage>
        <taxon>Eukaryota</taxon>
        <taxon>Metazoa</taxon>
        <taxon>Chordata</taxon>
        <taxon>Craniata</taxon>
        <taxon>Vertebrata</taxon>
        <taxon>Euteleostomi</taxon>
        <taxon>Mammalia</taxon>
        <taxon>Eutheria</taxon>
        <taxon>Euarchontoglires</taxon>
        <taxon>Glires</taxon>
        <taxon>Rodentia</taxon>
        <taxon>Myomorpha</taxon>
        <taxon>Muroidea</taxon>
        <taxon>Cricetidae</taxon>
        <taxon>Cricetinae</taxon>
        <taxon>Cricetulus</taxon>
    </lineage>
</organism>
<evidence type="ECO:0000313" key="2">
    <source>
        <dbReference type="EMBL" id="EGW05910.1"/>
    </source>
</evidence>
<accession>G3I2D9</accession>
<name>G3I2D9_CRIGR</name>
<dbReference type="AlphaFoldDB" id="G3I2D9"/>
<sequence>MERLISVSLSSLVYRVLLQDSQGCYTKKRSGRRWGTPDQAKSRLVSNGYSH</sequence>
<gene>
    <name evidence="2" type="ORF">I79_017568</name>
</gene>
<proteinExistence type="predicted"/>
<evidence type="ECO:0000313" key="3">
    <source>
        <dbReference type="Proteomes" id="UP000001075"/>
    </source>
</evidence>
<evidence type="ECO:0000256" key="1">
    <source>
        <dbReference type="SAM" id="MobiDB-lite"/>
    </source>
</evidence>
<dbReference type="Proteomes" id="UP000001075">
    <property type="component" value="Unassembled WGS sequence"/>
</dbReference>
<reference evidence="3" key="1">
    <citation type="journal article" date="2011" name="Nat. Biotechnol.">
        <title>The genomic sequence of the Chinese hamster ovary (CHO)-K1 cell line.</title>
        <authorList>
            <person name="Xu X."/>
            <person name="Nagarajan H."/>
            <person name="Lewis N.E."/>
            <person name="Pan S."/>
            <person name="Cai Z."/>
            <person name="Liu X."/>
            <person name="Chen W."/>
            <person name="Xie M."/>
            <person name="Wang W."/>
            <person name="Hammond S."/>
            <person name="Andersen M.R."/>
            <person name="Neff N."/>
            <person name="Passarelli B."/>
            <person name="Koh W."/>
            <person name="Fan H.C."/>
            <person name="Wang J."/>
            <person name="Gui Y."/>
            <person name="Lee K.H."/>
            <person name="Betenbaugh M.J."/>
            <person name="Quake S.R."/>
            <person name="Famili I."/>
            <person name="Palsson B.O."/>
            <person name="Wang J."/>
        </authorList>
    </citation>
    <scope>NUCLEOTIDE SEQUENCE [LARGE SCALE GENOMIC DNA]</scope>
    <source>
        <strain evidence="3">CHO K1 cell line</strain>
    </source>
</reference>
<dbReference type="InParanoid" id="G3I2D9"/>